<dbReference type="EMBL" id="JAPQKO010000003">
    <property type="protein sequence ID" value="KAJ5171913.1"/>
    <property type="molecule type" value="Genomic_DNA"/>
</dbReference>
<name>A0A9W9IA31_9EURO</name>
<evidence type="ECO:0000313" key="3">
    <source>
        <dbReference type="Proteomes" id="UP001146351"/>
    </source>
</evidence>
<sequence length="91" mass="9904">MKKQTRSPGSLTILIGCSAISPKQQFGIRLNPGAGQRARQGILPPSSSEFSTGLDFDKRSVLFKLLGRPSRWKERSDASASSEYHSPGNEV</sequence>
<proteinExistence type="predicted"/>
<dbReference type="Proteomes" id="UP001146351">
    <property type="component" value="Unassembled WGS sequence"/>
</dbReference>
<organism evidence="2 3">
    <name type="scientific">Penicillium capsulatum</name>
    <dbReference type="NCBI Taxonomy" id="69766"/>
    <lineage>
        <taxon>Eukaryota</taxon>
        <taxon>Fungi</taxon>
        <taxon>Dikarya</taxon>
        <taxon>Ascomycota</taxon>
        <taxon>Pezizomycotina</taxon>
        <taxon>Eurotiomycetes</taxon>
        <taxon>Eurotiomycetidae</taxon>
        <taxon>Eurotiales</taxon>
        <taxon>Aspergillaceae</taxon>
        <taxon>Penicillium</taxon>
    </lineage>
</organism>
<dbReference type="AlphaFoldDB" id="A0A9W9IA31"/>
<evidence type="ECO:0000313" key="2">
    <source>
        <dbReference type="EMBL" id="KAJ5171913.1"/>
    </source>
</evidence>
<protein>
    <submittedName>
        <fullName evidence="2">Uncharacterized protein</fullName>
    </submittedName>
</protein>
<dbReference type="PROSITE" id="PS51257">
    <property type="entry name" value="PROKAR_LIPOPROTEIN"/>
    <property type="match status" value="1"/>
</dbReference>
<accession>A0A9W9IA31</accession>
<reference evidence="2" key="2">
    <citation type="journal article" date="2023" name="IMA Fungus">
        <title>Comparative genomic study of the Penicillium genus elucidates a diverse pangenome and 15 lateral gene transfer events.</title>
        <authorList>
            <person name="Petersen C."/>
            <person name="Sorensen T."/>
            <person name="Nielsen M.R."/>
            <person name="Sondergaard T.E."/>
            <person name="Sorensen J.L."/>
            <person name="Fitzpatrick D.A."/>
            <person name="Frisvad J.C."/>
            <person name="Nielsen K.L."/>
        </authorList>
    </citation>
    <scope>NUCLEOTIDE SEQUENCE</scope>
    <source>
        <strain evidence="2">IBT 21917</strain>
    </source>
</reference>
<feature type="region of interest" description="Disordered" evidence="1">
    <location>
        <begin position="70"/>
        <end position="91"/>
    </location>
</feature>
<reference evidence="2" key="1">
    <citation type="submission" date="2022-11" db="EMBL/GenBank/DDBJ databases">
        <authorList>
            <person name="Petersen C."/>
        </authorList>
    </citation>
    <scope>NUCLEOTIDE SEQUENCE</scope>
    <source>
        <strain evidence="2">IBT 21917</strain>
    </source>
</reference>
<evidence type="ECO:0000256" key="1">
    <source>
        <dbReference type="SAM" id="MobiDB-lite"/>
    </source>
</evidence>
<keyword evidence="3" id="KW-1185">Reference proteome</keyword>
<comment type="caution">
    <text evidence="2">The sequence shown here is derived from an EMBL/GenBank/DDBJ whole genome shotgun (WGS) entry which is preliminary data.</text>
</comment>
<gene>
    <name evidence="2" type="ORF">N7492_004506</name>
</gene>